<dbReference type="GO" id="GO:0003723">
    <property type="term" value="F:RNA binding"/>
    <property type="evidence" value="ECO:0007669"/>
    <property type="project" value="UniProtKB-UniRule"/>
</dbReference>
<dbReference type="EMBL" id="LAJY01000258">
    <property type="protein sequence ID" value="KJV09560.1"/>
    <property type="molecule type" value="Genomic_DNA"/>
</dbReference>
<dbReference type="Gene3D" id="3.30.70.1170">
    <property type="entry name" value="Sun protein, domain 3"/>
    <property type="match status" value="1"/>
</dbReference>
<dbReference type="InterPro" id="IPR049560">
    <property type="entry name" value="MeTrfase_RsmB-F_NOP2_cat"/>
</dbReference>
<evidence type="ECO:0000313" key="8">
    <source>
        <dbReference type="EMBL" id="KJV09560.1"/>
    </source>
</evidence>
<dbReference type="PANTHER" id="PTHR22807:SF53">
    <property type="entry name" value="RIBOSOMAL RNA SMALL SUBUNIT METHYLTRANSFERASE B-RELATED"/>
    <property type="match status" value="1"/>
</dbReference>
<dbReference type="PROSITE" id="PS01153">
    <property type="entry name" value="NOL1_NOP2_SUN"/>
    <property type="match status" value="1"/>
</dbReference>
<dbReference type="CDD" id="cd02440">
    <property type="entry name" value="AdoMet_MTases"/>
    <property type="match status" value="1"/>
</dbReference>
<dbReference type="Pfam" id="PF01189">
    <property type="entry name" value="Methyltr_RsmB-F"/>
    <property type="match status" value="1"/>
</dbReference>
<feature type="domain" description="SAM-dependent MTase RsmB/NOP-type" evidence="7">
    <location>
        <begin position="166"/>
        <end position="445"/>
    </location>
</feature>
<accession>A0A0F3IS64</accession>
<evidence type="ECO:0000256" key="4">
    <source>
        <dbReference type="ARBA" id="ARBA00022691"/>
    </source>
</evidence>
<keyword evidence="2 6" id="KW-0489">Methyltransferase</keyword>
<feature type="active site" description="Nucleophile" evidence="6">
    <location>
        <position position="380"/>
    </location>
</feature>
<dbReference type="PROSITE" id="PS51686">
    <property type="entry name" value="SAM_MT_RSMB_NOP"/>
    <property type="match status" value="1"/>
</dbReference>
<dbReference type="PRINTS" id="PR02008">
    <property type="entry name" value="RCMTFAMILY"/>
</dbReference>
<proteinExistence type="inferred from homology"/>
<organism evidence="8 9">
    <name type="scientific">Elstera litoralis</name>
    <dbReference type="NCBI Taxonomy" id="552518"/>
    <lineage>
        <taxon>Bacteria</taxon>
        <taxon>Pseudomonadati</taxon>
        <taxon>Pseudomonadota</taxon>
        <taxon>Alphaproteobacteria</taxon>
        <taxon>Rhodospirillales</taxon>
        <taxon>Rhodospirillaceae</taxon>
        <taxon>Elstera</taxon>
    </lineage>
</organism>
<dbReference type="InterPro" id="IPR023267">
    <property type="entry name" value="RCMT"/>
</dbReference>
<dbReference type="GO" id="GO:0001510">
    <property type="term" value="P:RNA methylation"/>
    <property type="evidence" value="ECO:0007669"/>
    <property type="project" value="InterPro"/>
</dbReference>
<comment type="caution">
    <text evidence="8">The sequence shown here is derived from an EMBL/GenBank/DDBJ whole genome shotgun (WGS) entry which is preliminary data.</text>
</comment>
<evidence type="ECO:0000256" key="6">
    <source>
        <dbReference type="PROSITE-ProRule" id="PRU01023"/>
    </source>
</evidence>
<reference evidence="8 9" key="1">
    <citation type="submission" date="2015-03" db="EMBL/GenBank/DDBJ databases">
        <title>Draft genome sequence of Elstera litoralis.</title>
        <authorList>
            <person name="Rahalkar M.C."/>
            <person name="Dhakephalkar P.K."/>
            <person name="Pore S.D."/>
            <person name="Arora P."/>
            <person name="Kapse N.G."/>
            <person name="Pandit P.S."/>
        </authorList>
    </citation>
    <scope>NUCLEOTIDE SEQUENCE [LARGE SCALE GENOMIC DNA]</scope>
    <source>
        <strain evidence="8 9">Dia-1</strain>
    </source>
</reference>
<dbReference type="PANTHER" id="PTHR22807">
    <property type="entry name" value="NOP2 YEAST -RELATED NOL1/NOP2/FMU SUN DOMAIN-CONTAINING"/>
    <property type="match status" value="1"/>
</dbReference>
<keyword evidence="3 6" id="KW-0808">Transferase</keyword>
<dbReference type="SUPFAM" id="SSF53335">
    <property type="entry name" value="S-adenosyl-L-methionine-dependent methyltransferases"/>
    <property type="match status" value="1"/>
</dbReference>
<dbReference type="InterPro" id="IPR018314">
    <property type="entry name" value="RsmB/NOL1/NOP2-like_CS"/>
</dbReference>
<feature type="binding site" evidence="6">
    <location>
        <position position="280"/>
    </location>
    <ligand>
        <name>S-adenosyl-L-methionine</name>
        <dbReference type="ChEBI" id="CHEBI:59789"/>
    </ligand>
</feature>
<keyword evidence="9" id="KW-1185">Reference proteome</keyword>
<sequence length="463" mass="51416">MTPVARLQAAYELLDNISQGGVADAAASRYFRDRRYIGSKDRTAISERFYAMLRRLARLEWWVNVLLERPPEAGGASVRHLFVVDLLLSDNWIPEQFQKNFDGEEHRPHALSRAERTLVDKIVELRGDSKEPLPLDHPEMPLWVRMEIPPWSEAPLLELFEGDEAELAALNSPALLDLRINQLHGTRESILARLQFEGLKVEAGQWSPLAIRVFGRPALGTLPAFKDGLVEIQDEGSQLVALLADAKPGQWVIDYCAGAGGKTLALAADMNNKGRLIASDISEKRLERAVTRLRRAGVHNVERRALGTENAGWFKRQVGKFDRVLVDAPCSGTGTWRRNPDMKWRIGPADVAELTVKQREILDAAAKLVKPGGRLIYATCSLLPEENEGSVAAFLETHPEFTVKPVTEIWAERVTTPCPAPGPYLRLTPHRHGTDGFFTAVLERSASAAAQIPESPELASEES</sequence>
<feature type="binding site" evidence="6">
    <location>
        <position position="327"/>
    </location>
    <ligand>
        <name>S-adenosyl-L-methionine</name>
        <dbReference type="ChEBI" id="CHEBI:59789"/>
    </ligand>
</feature>
<keyword evidence="4 6" id="KW-0949">S-adenosyl-L-methionine</keyword>
<dbReference type="InterPro" id="IPR054728">
    <property type="entry name" value="RsmB-like_ferredoxin"/>
</dbReference>
<evidence type="ECO:0000256" key="1">
    <source>
        <dbReference type="ARBA" id="ARBA00007494"/>
    </source>
</evidence>
<keyword evidence="5 6" id="KW-0694">RNA-binding</keyword>
<protein>
    <recommendedName>
        <fullName evidence="7">SAM-dependent MTase RsmB/NOP-type domain-containing protein</fullName>
    </recommendedName>
</protein>
<dbReference type="AlphaFoldDB" id="A0A0F3IS64"/>
<evidence type="ECO:0000256" key="3">
    <source>
        <dbReference type="ARBA" id="ARBA00022679"/>
    </source>
</evidence>
<evidence type="ECO:0000256" key="2">
    <source>
        <dbReference type="ARBA" id="ARBA00022603"/>
    </source>
</evidence>
<gene>
    <name evidence="8" type="ORF">VZ95_10765</name>
</gene>
<name>A0A0F3IS64_9PROT</name>
<dbReference type="RefSeq" id="WP_045775837.1">
    <property type="nucleotide sequence ID" value="NZ_LAJY01000258.1"/>
</dbReference>
<evidence type="ECO:0000259" key="7">
    <source>
        <dbReference type="PROSITE" id="PS51686"/>
    </source>
</evidence>
<comment type="caution">
    <text evidence="6">Lacks conserved residue(s) required for the propagation of feature annotation.</text>
</comment>
<dbReference type="InterPro" id="IPR029063">
    <property type="entry name" value="SAM-dependent_MTases_sf"/>
</dbReference>
<dbReference type="OrthoDB" id="9810297at2"/>
<dbReference type="Proteomes" id="UP000033774">
    <property type="component" value="Unassembled WGS sequence"/>
</dbReference>
<evidence type="ECO:0000313" key="9">
    <source>
        <dbReference type="Proteomes" id="UP000033774"/>
    </source>
</evidence>
<dbReference type="Pfam" id="PF22458">
    <property type="entry name" value="RsmF-B_ferredox"/>
    <property type="match status" value="1"/>
</dbReference>
<evidence type="ECO:0000256" key="5">
    <source>
        <dbReference type="ARBA" id="ARBA00022884"/>
    </source>
</evidence>
<dbReference type="GO" id="GO:0008173">
    <property type="term" value="F:RNA methyltransferase activity"/>
    <property type="evidence" value="ECO:0007669"/>
    <property type="project" value="InterPro"/>
</dbReference>
<comment type="similarity">
    <text evidence="1 6">Belongs to the class I-like SAM-binding methyltransferase superfamily. RsmB/NOP family.</text>
</comment>
<dbReference type="PATRIC" id="fig|552518.3.peg.1592"/>
<dbReference type="InterPro" id="IPR001678">
    <property type="entry name" value="MeTrfase_RsmB-F_NOP2_dom"/>
</dbReference>
<dbReference type="Gene3D" id="3.40.50.150">
    <property type="entry name" value="Vaccinia Virus protein VP39"/>
    <property type="match status" value="1"/>
</dbReference>